<evidence type="ECO:0000256" key="4">
    <source>
        <dbReference type="ARBA" id="ARBA00022729"/>
    </source>
</evidence>
<feature type="chain" id="PRO_5046839595" evidence="8">
    <location>
        <begin position="24"/>
        <end position="555"/>
    </location>
</feature>
<dbReference type="PANTHER" id="PTHR33938">
    <property type="entry name" value="FERULOYL ESTERASE B-RELATED"/>
    <property type="match status" value="1"/>
</dbReference>
<dbReference type="Proteomes" id="UP001431010">
    <property type="component" value="Chromosome"/>
</dbReference>
<keyword evidence="5 9" id="KW-0378">Hydrolase</keyword>
<protein>
    <submittedName>
        <fullName evidence="9">Tannase/feruloyl esterase family alpha/beta hydrolase</fullName>
    </submittedName>
</protein>
<evidence type="ECO:0000256" key="3">
    <source>
        <dbReference type="ARBA" id="ARBA00022723"/>
    </source>
</evidence>
<evidence type="ECO:0000256" key="1">
    <source>
        <dbReference type="ARBA" id="ARBA00006249"/>
    </source>
</evidence>
<comment type="similarity">
    <text evidence="1">Belongs to the tannase family.</text>
</comment>
<reference evidence="9" key="1">
    <citation type="journal article" date="2024" name="Antonie Van Leeuwenhoek">
        <title>Bradyrhizobium ontarionense sp. nov., a novel bacterial symbiont isolated from Aeschynomene indica (Indian jointvetch), harbours photosynthesis, nitrogen fixation and nitrous oxide (N2O) reductase genes.</title>
        <authorList>
            <person name="Bromfield E.S.P."/>
            <person name="Cloutier S."/>
        </authorList>
    </citation>
    <scope>NUCLEOTIDE SEQUENCE</scope>
    <source>
        <strain evidence="9">A19</strain>
    </source>
</reference>
<dbReference type="PANTHER" id="PTHR33938:SF15">
    <property type="entry name" value="FERULOYL ESTERASE B-RELATED"/>
    <property type="match status" value="1"/>
</dbReference>
<evidence type="ECO:0000256" key="8">
    <source>
        <dbReference type="SAM" id="SignalP"/>
    </source>
</evidence>
<evidence type="ECO:0000313" key="9">
    <source>
        <dbReference type="EMBL" id="UFZ04746.1"/>
    </source>
</evidence>
<evidence type="ECO:0000256" key="2">
    <source>
        <dbReference type="ARBA" id="ARBA00022487"/>
    </source>
</evidence>
<dbReference type="InterPro" id="IPR011118">
    <property type="entry name" value="Tannase/feruloyl_esterase"/>
</dbReference>
<evidence type="ECO:0000313" key="10">
    <source>
        <dbReference type="Proteomes" id="UP001431010"/>
    </source>
</evidence>
<dbReference type="GO" id="GO:0016787">
    <property type="term" value="F:hydrolase activity"/>
    <property type="evidence" value="ECO:0007669"/>
    <property type="project" value="UniProtKB-KW"/>
</dbReference>
<evidence type="ECO:0000256" key="7">
    <source>
        <dbReference type="ARBA" id="ARBA00023157"/>
    </source>
</evidence>
<evidence type="ECO:0000256" key="5">
    <source>
        <dbReference type="ARBA" id="ARBA00022801"/>
    </source>
</evidence>
<dbReference type="EMBL" id="CP088156">
    <property type="protein sequence ID" value="UFZ04746.1"/>
    <property type="molecule type" value="Genomic_DNA"/>
</dbReference>
<keyword evidence="10" id="KW-1185">Reference proteome</keyword>
<name>A0ABY3RC24_9BRAD</name>
<keyword evidence="6" id="KW-0106">Calcium</keyword>
<sequence>MAIRITALVALALTSSAVASVHAEDFKASCAALAQGFSGSGRIVAAEFVAAGGVQLAPPAPAGVTGPAPDHCLIRGRINERTGIDGKPYAIGYELRLPATWNGKFFFQGGGGVDGVLRPALGLVTGVTPPNGLSNGYAVASTDSGHLEEPGALGPYLFGLDPQARRDKGYSSIPPVAAAAKAATEKLYGNAPRRSYFVGCSNGGRQAMAVTQRFPELFDGVIAGAPAYRVPLAGIDVIAQEQALLAIAPPGADGKADVGSALTDDDLKTVADAVITACDAADGAKDGMVQDVMACRFDPAVLACKDGQTSQCLPDAKLKAVRLMFDGSRNSMGQLIYARWPYDPGLAAPGWRAWKLGTPKSSPPNARNLTLIPGGVAYDFMSPPEKPDDLVAWVRNFDLNRDPPKVMKGAGGFDAGMEYEAATSTDLDAFKAKGGKMLLYHGAADPIFSALDTIDYVDQLKTKYGADTDGFARLFLVPGMNHCGGGPATDQFDLLSALDTWVEGTGSAPESIRATARRAPDVPWPGRTRDICAFPKVLAYKGTGSLEDAASFECR</sequence>
<dbReference type="RefSeq" id="WP_231321949.1">
    <property type="nucleotide sequence ID" value="NZ_CP088156.1"/>
</dbReference>
<organism evidence="9 10">
    <name type="scientific">Bradyrhizobium ontarionense</name>
    <dbReference type="NCBI Taxonomy" id="2898149"/>
    <lineage>
        <taxon>Bacteria</taxon>
        <taxon>Pseudomonadati</taxon>
        <taxon>Pseudomonadota</taxon>
        <taxon>Alphaproteobacteria</taxon>
        <taxon>Hyphomicrobiales</taxon>
        <taxon>Nitrobacteraceae</taxon>
        <taxon>Bradyrhizobium</taxon>
    </lineage>
</organism>
<keyword evidence="2" id="KW-0719">Serine esterase</keyword>
<keyword evidence="7" id="KW-1015">Disulfide bond</keyword>
<keyword evidence="3" id="KW-0479">Metal-binding</keyword>
<keyword evidence="4 8" id="KW-0732">Signal</keyword>
<accession>A0ABY3RC24</accession>
<dbReference type="Gene3D" id="3.40.50.1820">
    <property type="entry name" value="alpha/beta hydrolase"/>
    <property type="match status" value="1"/>
</dbReference>
<feature type="signal peptide" evidence="8">
    <location>
        <begin position="1"/>
        <end position="23"/>
    </location>
</feature>
<dbReference type="InterPro" id="IPR029058">
    <property type="entry name" value="AB_hydrolase_fold"/>
</dbReference>
<dbReference type="SUPFAM" id="SSF53474">
    <property type="entry name" value="alpha/beta-Hydrolases"/>
    <property type="match status" value="1"/>
</dbReference>
<evidence type="ECO:0000256" key="6">
    <source>
        <dbReference type="ARBA" id="ARBA00022837"/>
    </source>
</evidence>
<gene>
    <name evidence="9" type="ORF">LQG66_37165</name>
</gene>
<proteinExistence type="inferred from homology"/>
<dbReference type="Pfam" id="PF07519">
    <property type="entry name" value="Tannase"/>
    <property type="match status" value="1"/>
</dbReference>